<dbReference type="PANTHER" id="PTHR12874">
    <property type="entry name" value="F-BOX ONLY PROTEIN 48-RELATED"/>
    <property type="match status" value="1"/>
</dbReference>
<reference evidence="2" key="1">
    <citation type="submission" date="2020-11" db="EMBL/GenBank/DDBJ databases">
        <authorList>
            <person name="Tran Van P."/>
        </authorList>
    </citation>
    <scope>NUCLEOTIDE SEQUENCE</scope>
</reference>
<proteinExistence type="predicted"/>
<dbReference type="Pfam" id="PF19270">
    <property type="entry name" value="FBO_C"/>
    <property type="match status" value="1"/>
</dbReference>
<name>A0A7R8W244_9CRUS</name>
<evidence type="ECO:0000313" key="2">
    <source>
        <dbReference type="EMBL" id="CAD7223389.1"/>
    </source>
</evidence>
<dbReference type="PANTHER" id="PTHR12874:SF29">
    <property type="entry name" value="F-BOX ONLY PROTEIN 9"/>
    <property type="match status" value="1"/>
</dbReference>
<dbReference type="InterPro" id="IPR036047">
    <property type="entry name" value="F-box-like_dom_sf"/>
</dbReference>
<feature type="region of interest" description="Disordered" evidence="1">
    <location>
        <begin position="127"/>
        <end position="160"/>
    </location>
</feature>
<accession>A0A7R8W244</accession>
<feature type="compositionally biased region" description="Low complexity" evidence="1">
    <location>
        <begin position="133"/>
        <end position="146"/>
    </location>
</feature>
<feature type="compositionally biased region" description="Basic residues" evidence="1">
    <location>
        <begin position="494"/>
        <end position="505"/>
    </location>
</feature>
<dbReference type="Pfam" id="PF12937">
    <property type="entry name" value="F-box-like"/>
    <property type="match status" value="1"/>
</dbReference>
<sequence length="542" mass="61732">MDWPLSCPRTSRELSPPGGESSHQSRGGGDSSTEEEEESDDDSSSSSSAKKTMAEVDEALSKFRVQWKEELISKEQCEKREKAVSLYTKGILLENSGHIGDAVSCYQRANHLLPEIDVMFHTAFRAQRNTQGSTPSSRTSRASSPTVGQEDYGSDNKMSPNCGDENVDLYKLFSKALILGRGSWCDRNQEQQATHISSLPPEIVLLIMRWIVGKDLDLRSMEILSQVCRGFYLLVRDDGIWRDACLQVHGAHILQKKNLGSLTYRDVWVSQPRPNFNGVYISRTSYVRMGENSFQDTSSRPWHLVEYFRYIRFFPEGYCLTCTTPDPPKQTIPNLRDRDCKIPQQVGDVTGKADQYVFYFQDTNYIAFPDIRPASTHHYLVITRKHIPDIKHIHNRDIPLVEGMLAVGRTVLLKQGGDPNQARNFLPKKTSPIGGQQSVYVQLCDSYYNDECPEYEDDNDQCVLISGVQSEPDRNTNSKDQCPEPTSNEVKRPTPPKKKNGNKKPPKQEEEDSYYVTVEEYEVDDYDEKDDHKKKKVMLNAR</sequence>
<dbReference type="SUPFAM" id="SSF54197">
    <property type="entry name" value="HIT-like"/>
    <property type="match status" value="1"/>
</dbReference>
<dbReference type="GO" id="GO:0019005">
    <property type="term" value="C:SCF ubiquitin ligase complex"/>
    <property type="evidence" value="ECO:0007669"/>
    <property type="project" value="TreeGrafter"/>
</dbReference>
<dbReference type="InterPro" id="IPR001810">
    <property type="entry name" value="F-box_dom"/>
</dbReference>
<dbReference type="GO" id="GO:0005737">
    <property type="term" value="C:cytoplasm"/>
    <property type="evidence" value="ECO:0007669"/>
    <property type="project" value="TreeGrafter"/>
</dbReference>
<feature type="compositionally biased region" description="Polar residues" evidence="1">
    <location>
        <begin position="478"/>
        <end position="488"/>
    </location>
</feature>
<dbReference type="PROSITE" id="PS50181">
    <property type="entry name" value="FBOX"/>
    <property type="match status" value="1"/>
</dbReference>
<dbReference type="EMBL" id="OB660192">
    <property type="protein sequence ID" value="CAD7223389.1"/>
    <property type="molecule type" value="Genomic_DNA"/>
</dbReference>
<feature type="region of interest" description="Disordered" evidence="1">
    <location>
        <begin position="1"/>
        <end position="53"/>
    </location>
</feature>
<organism evidence="2">
    <name type="scientific">Cyprideis torosa</name>
    <dbReference type="NCBI Taxonomy" id="163714"/>
    <lineage>
        <taxon>Eukaryota</taxon>
        <taxon>Metazoa</taxon>
        <taxon>Ecdysozoa</taxon>
        <taxon>Arthropoda</taxon>
        <taxon>Crustacea</taxon>
        <taxon>Oligostraca</taxon>
        <taxon>Ostracoda</taxon>
        <taxon>Podocopa</taxon>
        <taxon>Podocopida</taxon>
        <taxon>Cytherocopina</taxon>
        <taxon>Cytheroidea</taxon>
        <taxon>Cytherideidae</taxon>
        <taxon>Cyprideis</taxon>
    </lineage>
</organism>
<dbReference type="Gene3D" id="1.20.1280.50">
    <property type="match status" value="1"/>
</dbReference>
<dbReference type="OrthoDB" id="2117972at2759"/>
<dbReference type="CDD" id="cd22089">
    <property type="entry name" value="F-box_FBXO9"/>
    <property type="match status" value="1"/>
</dbReference>
<feature type="compositionally biased region" description="Acidic residues" evidence="1">
    <location>
        <begin position="32"/>
        <end position="43"/>
    </location>
</feature>
<feature type="region of interest" description="Disordered" evidence="1">
    <location>
        <begin position="468"/>
        <end position="542"/>
    </location>
</feature>
<dbReference type="Gene3D" id="3.30.428.10">
    <property type="entry name" value="HIT-like"/>
    <property type="match status" value="1"/>
</dbReference>
<dbReference type="InterPro" id="IPR045464">
    <property type="entry name" value="Hrt3/FBXO9_C"/>
</dbReference>
<protein>
    <submittedName>
        <fullName evidence="2">Uncharacterized protein</fullName>
    </submittedName>
</protein>
<feature type="compositionally biased region" description="Basic residues" evidence="1">
    <location>
        <begin position="532"/>
        <end position="542"/>
    </location>
</feature>
<dbReference type="GO" id="GO:0031146">
    <property type="term" value="P:SCF-dependent proteasomal ubiquitin-dependent protein catabolic process"/>
    <property type="evidence" value="ECO:0007669"/>
    <property type="project" value="TreeGrafter"/>
</dbReference>
<feature type="compositionally biased region" description="Acidic residues" evidence="1">
    <location>
        <begin position="509"/>
        <end position="528"/>
    </location>
</feature>
<dbReference type="SUPFAM" id="SSF81383">
    <property type="entry name" value="F-box domain"/>
    <property type="match status" value="1"/>
</dbReference>
<dbReference type="Pfam" id="PF11969">
    <property type="entry name" value="DcpS_C"/>
    <property type="match status" value="1"/>
</dbReference>
<evidence type="ECO:0000256" key="1">
    <source>
        <dbReference type="SAM" id="MobiDB-lite"/>
    </source>
</evidence>
<gene>
    <name evidence="2" type="ORF">CTOB1V02_LOCUS1374</name>
</gene>
<dbReference type="AlphaFoldDB" id="A0A7R8W244"/>
<dbReference type="InterPro" id="IPR036265">
    <property type="entry name" value="HIT-like_sf"/>
</dbReference>